<organism evidence="1 2">
    <name type="scientific">Austropuccinia psidii MF-1</name>
    <dbReference type="NCBI Taxonomy" id="1389203"/>
    <lineage>
        <taxon>Eukaryota</taxon>
        <taxon>Fungi</taxon>
        <taxon>Dikarya</taxon>
        <taxon>Basidiomycota</taxon>
        <taxon>Pucciniomycotina</taxon>
        <taxon>Pucciniomycetes</taxon>
        <taxon>Pucciniales</taxon>
        <taxon>Sphaerophragmiaceae</taxon>
        <taxon>Austropuccinia</taxon>
    </lineage>
</organism>
<dbReference type="Proteomes" id="UP000765509">
    <property type="component" value="Unassembled WGS sequence"/>
</dbReference>
<dbReference type="EMBL" id="AVOT02000080">
    <property type="protein sequence ID" value="MBW0460944.1"/>
    <property type="molecule type" value="Genomic_DNA"/>
</dbReference>
<evidence type="ECO:0000313" key="1">
    <source>
        <dbReference type="EMBL" id="MBW0460944.1"/>
    </source>
</evidence>
<gene>
    <name evidence="1" type="ORF">O181_000659</name>
</gene>
<evidence type="ECO:0000313" key="2">
    <source>
        <dbReference type="Proteomes" id="UP000765509"/>
    </source>
</evidence>
<proteinExistence type="predicted"/>
<dbReference type="AlphaFoldDB" id="A0A9Q3GB46"/>
<evidence type="ECO:0008006" key="3">
    <source>
        <dbReference type="Google" id="ProtNLM"/>
    </source>
</evidence>
<sequence length="203" mass="23795">MKILNIHPTAKDFNDMWKNACDKAAIFIAEAKQFNKKSYDKTHKEPDFREDDQVLISPLNFNNLKCPKKMRDQLVVPFTIIRFLGMNAVEVRLTEEFTRKHPVFPVSLVKPYHQTRENRLASIINSHTPQDIVEGEDSPGPVKNIIKARKIRLNGKDHRQYWVRFKDQKADQDNLLEEDAILDVNLFLRRFVGFGRAEESYKI</sequence>
<dbReference type="OrthoDB" id="10602619at2759"/>
<name>A0A9Q3GB46_9BASI</name>
<protein>
    <recommendedName>
        <fullName evidence="3">Chromo domain-containing protein</fullName>
    </recommendedName>
</protein>
<keyword evidence="2" id="KW-1185">Reference proteome</keyword>
<comment type="caution">
    <text evidence="1">The sequence shown here is derived from an EMBL/GenBank/DDBJ whole genome shotgun (WGS) entry which is preliminary data.</text>
</comment>
<reference evidence="1" key="1">
    <citation type="submission" date="2021-03" db="EMBL/GenBank/DDBJ databases">
        <title>Draft genome sequence of rust myrtle Austropuccinia psidii MF-1, a brazilian biotype.</title>
        <authorList>
            <person name="Quecine M.C."/>
            <person name="Pachon D.M.R."/>
            <person name="Bonatelli M.L."/>
            <person name="Correr F.H."/>
            <person name="Franceschini L.M."/>
            <person name="Leite T.F."/>
            <person name="Margarido G.R.A."/>
            <person name="Almeida C.A."/>
            <person name="Ferrarezi J.A."/>
            <person name="Labate C.A."/>
        </authorList>
    </citation>
    <scope>NUCLEOTIDE SEQUENCE</scope>
    <source>
        <strain evidence="1">MF-1</strain>
    </source>
</reference>
<accession>A0A9Q3GB46</accession>